<dbReference type="PIRSF" id="PIRSF007663">
    <property type="entry name" value="UCP007663"/>
    <property type="match status" value="1"/>
</dbReference>
<dbReference type="Gene3D" id="1.50.10.10">
    <property type="match status" value="1"/>
</dbReference>
<dbReference type="AlphaFoldDB" id="A0A2D0N6B4"/>
<dbReference type="GO" id="GO:0005975">
    <property type="term" value="P:carbohydrate metabolic process"/>
    <property type="evidence" value="ECO:0007669"/>
    <property type="project" value="InterPro"/>
</dbReference>
<gene>
    <name evidence="4" type="ORF">CRP01_22905</name>
</gene>
<dbReference type="Pfam" id="PF14498">
    <property type="entry name" value="Glyco_hyd_65N_2"/>
    <property type="match status" value="1"/>
</dbReference>
<dbReference type="RefSeq" id="WP_099152436.1">
    <property type="nucleotide sequence ID" value="NZ_PDUD01000027.1"/>
</dbReference>
<protein>
    <submittedName>
        <fullName evidence="4">Uncharacterized protein</fullName>
    </submittedName>
</protein>
<dbReference type="InterPro" id="IPR027414">
    <property type="entry name" value="GH95_N_dom"/>
</dbReference>
<dbReference type="SUPFAM" id="SSF48208">
    <property type="entry name" value="Six-hairpin glycosidases"/>
    <property type="match status" value="1"/>
</dbReference>
<evidence type="ECO:0000313" key="5">
    <source>
        <dbReference type="Proteomes" id="UP000223913"/>
    </source>
</evidence>
<dbReference type="InterPro" id="IPR049053">
    <property type="entry name" value="AFCA-like_C"/>
</dbReference>
<proteinExistence type="predicted"/>
<name>A0A2D0N6B4_FLAN2</name>
<dbReference type="InterPro" id="IPR016518">
    <property type="entry name" value="Alpha-L-fucosidase"/>
</dbReference>
<evidence type="ECO:0000313" key="4">
    <source>
        <dbReference type="EMBL" id="PHN04051.1"/>
    </source>
</evidence>
<evidence type="ECO:0000259" key="1">
    <source>
        <dbReference type="Pfam" id="PF14498"/>
    </source>
</evidence>
<feature type="domain" description="Glycosyl hydrolase family 95 catalytic" evidence="3">
    <location>
        <begin position="300"/>
        <end position="706"/>
    </location>
</feature>
<dbReference type="PANTHER" id="PTHR31084:SF0">
    <property type="entry name" value="ALPHA-L-FUCOSIDASE 2"/>
    <property type="match status" value="1"/>
</dbReference>
<dbReference type="InterPro" id="IPR008928">
    <property type="entry name" value="6-hairpin_glycosidase_sf"/>
</dbReference>
<dbReference type="Proteomes" id="UP000223913">
    <property type="component" value="Unassembled WGS sequence"/>
</dbReference>
<dbReference type="OrthoDB" id="9802600at2"/>
<organism evidence="4 5">
    <name type="scientific">Flavilitoribacter nigricans (strain ATCC 23147 / DSM 23189 / NBRC 102662 / NCIMB 1420 / SS-2)</name>
    <name type="common">Lewinella nigricans</name>
    <dbReference type="NCBI Taxonomy" id="1122177"/>
    <lineage>
        <taxon>Bacteria</taxon>
        <taxon>Pseudomonadati</taxon>
        <taxon>Bacteroidota</taxon>
        <taxon>Saprospiria</taxon>
        <taxon>Saprospirales</taxon>
        <taxon>Lewinellaceae</taxon>
        <taxon>Flavilitoribacter</taxon>
    </lineage>
</organism>
<feature type="domain" description="Alpha fucosidase A-like C-terminal" evidence="2">
    <location>
        <begin position="708"/>
        <end position="771"/>
    </location>
</feature>
<feature type="domain" description="Glycosyl hydrolase family 95 N-terminal" evidence="1">
    <location>
        <begin position="35"/>
        <end position="281"/>
    </location>
</feature>
<dbReference type="Pfam" id="PF21307">
    <property type="entry name" value="Glyco_hydro_95_C"/>
    <property type="match status" value="1"/>
</dbReference>
<dbReference type="InterPro" id="IPR054363">
    <property type="entry name" value="GH95_cat"/>
</dbReference>
<keyword evidence="5" id="KW-1185">Reference proteome</keyword>
<evidence type="ECO:0000259" key="2">
    <source>
        <dbReference type="Pfam" id="PF21307"/>
    </source>
</evidence>
<sequence>MTFRHLLPLLISGIAIICSSCQSPTETATPYPETLWYRSPASEWNHALPVGNGRMGAMVFGGVTRERIQLNEDSLWPGGPDLGDSKGGPTDLEFLRQLVLEGKVHEADREIVERFSRKAVVRSHQTMGDLYLDFPFENVKDYRRSLSLDSALVRVGYTVGEARITEQVFTSAPDDVLVIRLETTSPEGLDLELSLDRPLDKGQETVSVSPNGNNELVMQGTVTQYGGAIDGEPKPMDYGVEFETVAQIHHEGGTVTPGDTSLSIQGVKQLSIYLVSATSFYEEDFRAKNRQTLAALEGRSYEELLDRHLEDFQSLYQRTVLDLGGWDLDTLATDVRLQRVKEGAKDPGLITKMFQYGRYLLISSSRPGTNPANLQGIWNEHIQAPWNADYHLNINLQMNYWPAEPTSLSECHEPLLSFIERLIERGRNTAREQYGMQGSVIHHTTDLWAPTWMRAAQSYWGSWIHGGGWIVQHMWEHYRFTQDETFLRERAYPALQAIAEFYLDWLAEHPDDGTWIGFPSTSPENSYIAADGNSAAVALGTAMGQQIIAEVFDNTLEAAGILNITNEFTRAVKQKREHMHPGLQIGPDGRLLEWDRPYDEPEKGHRHMSHLYALHPGHTITATETPEFFQAARNTLDFRLANGGAGTGWSRAWLVNFSARLLDGNMAYEHLRLFLQRSTEINLFDMHPPFQIDGNFGFTAGVAELLLQSQNDVLELLPALPDAWPSGKVTGLKGRGNFTVDLEWADGQLTTAAITSLSGKMGQVRYGDRTLELELEEGESIRLTGEDFSEPGGN</sequence>
<dbReference type="Pfam" id="PF22124">
    <property type="entry name" value="Glyco_hydro_95_cat"/>
    <property type="match status" value="1"/>
</dbReference>
<dbReference type="PANTHER" id="PTHR31084">
    <property type="entry name" value="ALPHA-L-FUCOSIDASE 2"/>
    <property type="match status" value="1"/>
</dbReference>
<dbReference type="InterPro" id="IPR012341">
    <property type="entry name" value="6hp_glycosidase-like_sf"/>
</dbReference>
<evidence type="ECO:0000259" key="3">
    <source>
        <dbReference type="Pfam" id="PF22124"/>
    </source>
</evidence>
<dbReference type="GO" id="GO:0004560">
    <property type="term" value="F:alpha-L-fucosidase activity"/>
    <property type="evidence" value="ECO:0007669"/>
    <property type="project" value="InterPro"/>
</dbReference>
<accession>A0A2D0N6B4</accession>
<dbReference type="EMBL" id="PDUD01000027">
    <property type="protein sequence ID" value="PHN04051.1"/>
    <property type="molecule type" value="Genomic_DNA"/>
</dbReference>
<reference evidence="4 5" key="1">
    <citation type="submission" date="2017-10" db="EMBL/GenBank/DDBJ databases">
        <title>The draft genome sequence of Lewinella nigricans NBRC 102662.</title>
        <authorList>
            <person name="Wang K."/>
        </authorList>
    </citation>
    <scope>NUCLEOTIDE SEQUENCE [LARGE SCALE GENOMIC DNA]</scope>
    <source>
        <strain evidence="4 5">NBRC 102662</strain>
    </source>
</reference>
<comment type="caution">
    <text evidence="4">The sequence shown here is derived from an EMBL/GenBank/DDBJ whole genome shotgun (WGS) entry which is preliminary data.</text>
</comment>